<sequence length="159" mass="18066">MLRILDYRNNPQSVLECLAGSSVYSSLENVNGLTLADQIGLNNESNEMDEDDEFNQVHTTTSQLLETYTIATPAIQAPAISSPYKMKQVKSLIPCKYIYNIFYVFYTMYTVYKCICYMYYIWSGRIGLNPPRPDSTHFAMNGLQLYKLSPLSRSIPGLG</sequence>
<gene>
    <name evidence="2" type="ORF">AMTR_s00023p00242670</name>
</gene>
<keyword evidence="3" id="KW-1185">Reference proteome</keyword>
<evidence type="ECO:0000313" key="2">
    <source>
        <dbReference type="EMBL" id="ERM95739.1"/>
    </source>
</evidence>
<keyword evidence="1" id="KW-0812">Transmembrane</keyword>
<reference evidence="3" key="1">
    <citation type="journal article" date="2013" name="Science">
        <title>The Amborella genome and the evolution of flowering plants.</title>
        <authorList>
            <consortium name="Amborella Genome Project"/>
        </authorList>
    </citation>
    <scope>NUCLEOTIDE SEQUENCE [LARGE SCALE GENOMIC DNA]</scope>
</reference>
<proteinExistence type="predicted"/>
<evidence type="ECO:0000313" key="3">
    <source>
        <dbReference type="Proteomes" id="UP000017836"/>
    </source>
</evidence>
<protein>
    <submittedName>
        <fullName evidence="2">Uncharacterized protein</fullName>
    </submittedName>
</protein>
<dbReference type="AlphaFoldDB" id="W1NKJ4"/>
<feature type="transmembrane region" description="Helical" evidence="1">
    <location>
        <begin position="97"/>
        <end position="122"/>
    </location>
</feature>
<dbReference type="EMBL" id="KI397474">
    <property type="protein sequence ID" value="ERM95739.1"/>
    <property type="molecule type" value="Genomic_DNA"/>
</dbReference>
<evidence type="ECO:0000256" key="1">
    <source>
        <dbReference type="SAM" id="Phobius"/>
    </source>
</evidence>
<name>W1NKJ4_AMBTC</name>
<organism evidence="2 3">
    <name type="scientific">Amborella trichopoda</name>
    <dbReference type="NCBI Taxonomy" id="13333"/>
    <lineage>
        <taxon>Eukaryota</taxon>
        <taxon>Viridiplantae</taxon>
        <taxon>Streptophyta</taxon>
        <taxon>Embryophyta</taxon>
        <taxon>Tracheophyta</taxon>
        <taxon>Spermatophyta</taxon>
        <taxon>Magnoliopsida</taxon>
        <taxon>Amborellales</taxon>
        <taxon>Amborellaceae</taxon>
        <taxon>Amborella</taxon>
    </lineage>
</organism>
<dbReference type="HOGENOM" id="CLU_1663131_0_0_1"/>
<keyword evidence="1" id="KW-1133">Transmembrane helix</keyword>
<dbReference type="Proteomes" id="UP000017836">
    <property type="component" value="Unassembled WGS sequence"/>
</dbReference>
<accession>W1NKJ4</accession>
<keyword evidence="1" id="KW-0472">Membrane</keyword>
<dbReference type="Gramene" id="ERM95739">
    <property type="protein sequence ID" value="ERM95739"/>
    <property type="gene ID" value="AMTR_s00023p00242670"/>
</dbReference>